<dbReference type="SUPFAM" id="SSF88713">
    <property type="entry name" value="Glycoside hydrolase/deacetylase"/>
    <property type="match status" value="1"/>
</dbReference>
<dbReference type="Gene3D" id="3.20.20.370">
    <property type="entry name" value="Glycoside hydrolase/deacetylase"/>
    <property type="match status" value="1"/>
</dbReference>
<organism evidence="4 5">
    <name type="scientific">Rhodonellum ikkaensis</name>
    <dbReference type="NCBI Taxonomy" id="336829"/>
    <lineage>
        <taxon>Bacteria</taxon>
        <taxon>Pseudomonadati</taxon>
        <taxon>Bacteroidota</taxon>
        <taxon>Cytophagia</taxon>
        <taxon>Cytophagales</taxon>
        <taxon>Cytophagaceae</taxon>
        <taxon>Rhodonellum</taxon>
    </lineage>
</organism>
<dbReference type="InterPro" id="IPR011330">
    <property type="entry name" value="Glyco_hydro/deAcase_b/a-brl"/>
</dbReference>
<dbReference type="InterPro" id="IPR051398">
    <property type="entry name" value="Polysacch_Deacetylase"/>
</dbReference>
<dbReference type="PANTHER" id="PTHR34216">
    <property type="match status" value="1"/>
</dbReference>
<evidence type="ECO:0000259" key="3">
    <source>
        <dbReference type="Pfam" id="PF01522"/>
    </source>
</evidence>
<protein>
    <submittedName>
        <fullName evidence="4">Polysaccharide deacetylase</fullName>
    </submittedName>
</protein>
<dbReference type="CDD" id="cd10918">
    <property type="entry name" value="CE4_NodB_like_5s_6s"/>
    <property type="match status" value="1"/>
</dbReference>
<dbReference type="Proteomes" id="UP000199663">
    <property type="component" value="Unassembled WGS sequence"/>
</dbReference>
<comment type="subcellular location">
    <subcellularLocation>
        <location evidence="1">Secreted</location>
    </subcellularLocation>
</comment>
<dbReference type="Pfam" id="PF01522">
    <property type="entry name" value="Polysacc_deac_1"/>
    <property type="match status" value="1"/>
</dbReference>
<accession>A0A1H3N3A1</accession>
<comment type="caution">
    <text evidence="4">The sequence shown here is derived from an EMBL/GenBank/DDBJ whole genome shotgun (WGS) entry which is preliminary data.</text>
</comment>
<evidence type="ECO:0000256" key="1">
    <source>
        <dbReference type="ARBA" id="ARBA00004613"/>
    </source>
</evidence>
<dbReference type="EMBL" id="FNQC01000003">
    <property type="protein sequence ID" value="SDY82965.1"/>
    <property type="molecule type" value="Genomic_DNA"/>
</dbReference>
<dbReference type="InterPro" id="IPR002509">
    <property type="entry name" value="NODB_dom"/>
</dbReference>
<evidence type="ECO:0000313" key="4">
    <source>
        <dbReference type="EMBL" id="SDY82965.1"/>
    </source>
</evidence>
<dbReference type="PANTHER" id="PTHR34216:SF3">
    <property type="entry name" value="POLY-BETA-1,6-N-ACETYL-D-GLUCOSAMINE N-DEACETYLASE"/>
    <property type="match status" value="1"/>
</dbReference>
<evidence type="ECO:0000313" key="5">
    <source>
        <dbReference type="Proteomes" id="UP000199663"/>
    </source>
</evidence>
<keyword evidence="5" id="KW-1185">Reference proteome</keyword>
<sequence length="467" mass="53409">MPEIQEVSVFSYLYLRSTNPKIMTKIQNIMKLGTLLSAGLFFGCNSSTMDSQNIGKTEVLPWHEGKKLAVSITYDDGTLNQFRKAIPIMNDLGMHGTIFINTGEIPGSQYPAKYIGRDILEIIAETSKRKTTEENLFERATAIRFVDLEGAVAYHDQAGALFERGRVEEACALIDKGYSEIRVKNIRQLKTPQIIDGEMIDWEEIRKYADQGHEFGVHTISHPRLAVLDEENLMYELMKCKEDIEANLGKAHTFSAECPFGTENERVMEYALKEFPALRNRMPESYLHEINRSGDFDPTYNEKAYTQWQRGPLSKTTLTDKKTWIDQSLQSVNNPWLVLVYHGIDGIGWEPQSSDSIKAYFEYIHDLDKDIWVGTFGEVTKYMREKMASKVTVTPGQDNIQVELTHDLGPLYDFPLTLKTYVSEDWEKTQVKQGNDVQELNVIKDENGSYIIYQAFLNTDKVLISNN</sequence>
<feature type="domain" description="NodB homology" evidence="3">
    <location>
        <begin position="198"/>
        <end position="271"/>
    </location>
</feature>
<keyword evidence="2" id="KW-0732">Signal</keyword>
<gene>
    <name evidence="4" type="ORF">SAMN05444412_10362</name>
</gene>
<proteinExistence type="predicted"/>
<name>A0A1H3N3A1_9BACT</name>
<evidence type="ECO:0000256" key="2">
    <source>
        <dbReference type="ARBA" id="ARBA00022729"/>
    </source>
</evidence>
<reference evidence="4 5" key="1">
    <citation type="submission" date="2016-10" db="EMBL/GenBank/DDBJ databases">
        <authorList>
            <person name="Varghese N."/>
            <person name="Submissions S."/>
        </authorList>
    </citation>
    <scope>NUCLEOTIDE SEQUENCE [LARGE SCALE GENOMIC DNA]</scope>
    <source>
        <strain evidence="4 5">DSM 17997</strain>
    </source>
</reference>